<name>A0A6A6HQJ9_VIRVR</name>
<dbReference type="Pfam" id="PF13489">
    <property type="entry name" value="Methyltransf_23"/>
    <property type="match status" value="1"/>
</dbReference>
<dbReference type="GO" id="GO:0032259">
    <property type="term" value="P:methylation"/>
    <property type="evidence" value="ECO:0007669"/>
    <property type="project" value="UniProtKB-KW"/>
</dbReference>
<reference evidence="1" key="1">
    <citation type="journal article" date="2020" name="Stud. Mycol.">
        <title>101 Dothideomycetes genomes: a test case for predicting lifestyles and emergence of pathogens.</title>
        <authorList>
            <person name="Haridas S."/>
            <person name="Albert R."/>
            <person name="Binder M."/>
            <person name="Bloem J."/>
            <person name="Labutti K."/>
            <person name="Salamov A."/>
            <person name="Andreopoulos B."/>
            <person name="Baker S."/>
            <person name="Barry K."/>
            <person name="Bills G."/>
            <person name="Bluhm B."/>
            <person name="Cannon C."/>
            <person name="Castanera R."/>
            <person name="Culley D."/>
            <person name="Daum C."/>
            <person name="Ezra D."/>
            <person name="Gonzalez J."/>
            <person name="Henrissat B."/>
            <person name="Kuo A."/>
            <person name="Liang C."/>
            <person name="Lipzen A."/>
            <person name="Lutzoni F."/>
            <person name="Magnuson J."/>
            <person name="Mondo S."/>
            <person name="Nolan M."/>
            <person name="Ohm R."/>
            <person name="Pangilinan J."/>
            <person name="Park H.-J."/>
            <person name="Ramirez L."/>
            <person name="Alfaro M."/>
            <person name="Sun H."/>
            <person name="Tritt A."/>
            <person name="Yoshinaga Y."/>
            <person name="Zwiers L.-H."/>
            <person name="Turgeon B."/>
            <person name="Goodwin S."/>
            <person name="Spatafora J."/>
            <person name="Crous P."/>
            <person name="Grigoriev I."/>
        </authorList>
    </citation>
    <scope>NUCLEOTIDE SEQUENCE</scope>
    <source>
        <strain evidence="1">Tuck. ex Michener</strain>
    </source>
</reference>
<keyword evidence="2" id="KW-1185">Reference proteome</keyword>
<dbReference type="SUPFAM" id="SSF53335">
    <property type="entry name" value="S-adenosyl-L-methionine-dependent methyltransferases"/>
    <property type="match status" value="1"/>
</dbReference>
<accession>A0A6A6HQJ9</accession>
<dbReference type="InterPro" id="IPR029063">
    <property type="entry name" value="SAM-dependent_MTases_sf"/>
</dbReference>
<dbReference type="Proteomes" id="UP000800092">
    <property type="component" value="Unassembled WGS sequence"/>
</dbReference>
<proteinExistence type="predicted"/>
<gene>
    <name evidence="1" type="ORF">EV356DRAFT_496031</name>
</gene>
<sequence length="305" mass="34237">METLKDVFQHLTFPWLFMSISARRIPYTIRTLISEGRWQTLFCLDGFRDALFGNLWAIVGPQVKSNAEVRVIPLLEGRVRNAEVSNQVVSKPVSGRILEVGAGTGMWADVFLKINTTGQYAGAEAENTDDLTTRRRVAARGISKIYGVEPHAQSVKALRQRTKELGMEDMYEAIPVGIEQLDDPDATGSATTIEPGSIDCIVSILCLCSIPDQEKNIKALYKLLKPGGRWYVYEHVKVKRGRMLLGWYQRYTNFFWAFFLGSCRLCNDTATHLKEAGPWSSVDLAQPPDEPVYKVLPHILGVLTK</sequence>
<dbReference type="Gene3D" id="3.40.50.150">
    <property type="entry name" value="Vaccinia Virus protein VP39"/>
    <property type="match status" value="1"/>
</dbReference>
<dbReference type="PANTHER" id="PTHR45036">
    <property type="entry name" value="METHYLTRANSFERASE LIKE 7B"/>
    <property type="match status" value="1"/>
</dbReference>
<evidence type="ECO:0000313" key="1">
    <source>
        <dbReference type="EMBL" id="KAF2240149.1"/>
    </source>
</evidence>
<dbReference type="InterPro" id="IPR052356">
    <property type="entry name" value="Thiol_S-MT"/>
</dbReference>
<evidence type="ECO:0000313" key="2">
    <source>
        <dbReference type="Proteomes" id="UP000800092"/>
    </source>
</evidence>
<dbReference type="OrthoDB" id="540004at2759"/>
<dbReference type="CDD" id="cd02440">
    <property type="entry name" value="AdoMet_MTases"/>
    <property type="match status" value="1"/>
</dbReference>
<dbReference type="PANTHER" id="PTHR45036:SF1">
    <property type="entry name" value="METHYLTRANSFERASE LIKE 7A"/>
    <property type="match status" value="1"/>
</dbReference>
<keyword evidence="1" id="KW-0808">Transferase</keyword>
<dbReference type="AlphaFoldDB" id="A0A6A6HQJ9"/>
<dbReference type="GO" id="GO:0008168">
    <property type="term" value="F:methyltransferase activity"/>
    <property type="evidence" value="ECO:0007669"/>
    <property type="project" value="UniProtKB-KW"/>
</dbReference>
<keyword evidence="1" id="KW-0489">Methyltransferase</keyword>
<protein>
    <submittedName>
        <fullName evidence="1">S-adenosyl-L-methionine-dependent methyltransferase</fullName>
    </submittedName>
</protein>
<dbReference type="EMBL" id="ML991771">
    <property type="protein sequence ID" value="KAF2240149.1"/>
    <property type="molecule type" value="Genomic_DNA"/>
</dbReference>
<organism evidence="1 2">
    <name type="scientific">Viridothelium virens</name>
    <name type="common">Speckled blister lichen</name>
    <name type="synonym">Trypethelium virens</name>
    <dbReference type="NCBI Taxonomy" id="1048519"/>
    <lineage>
        <taxon>Eukaryota</taxon>
        <taxon>Fungi</taxon>
        <taxon>Dikarya</taxon>
        <taxon>Ascomycota</taxon>
        <taxon>Pezizomycotina</taxon>
        <taxon>Dothideomycetes</taxon>
        <taxon>Dothideomycetes incertae sedis</taxon>
        <taxon>Trypetheliales</taxon>
        <taxon>Trypetheliaceae</taxon>
        <taxon>Viridothelium</taxon>
    </lineage>
</organism>